<evidence type="ECO:0000313" key="3">
    <source>
        <dbReference type="EMBL" id="RKO99071.1"/>
    </source>
</evidence>
<dbReference type="OrthoDB" id="421009at2759"/>
<evidence type="ECO:0000313" key="4">
    <source>
        <dbReference type="Proteomes" id="UP000274922"/>
    </source>
</evidence>
<organism evidence="3 4">
    <name type="scientific">Caulochytrium protostelioides</name>
    <dbReference type="NCBI Taxonomy" id="1555241"/>
    <lineage>
        <taxon>Eukaryota</taxon>
        <taxon>Fungi</taxon>
        <taxon>Fungi incertae sedis</taxon>
        <taxon>Chytridiomycota</taxon>
        <taxon>Chytridiomycota incertae sedis</taxon>
        <taxon>Chytridiomycetes</taxon>
        <taxon>Caulochytriales</taxon>
        <taxon>Caulochytriaceae</taxon>
        <taxon>Caulochytrium</taxon>
    </lineage>
</organism>
<keyword evidence="1" id="KW-0812">Transmembrane</keyword>
<dbReference type="Proteomes" id="UP000274922">
    <property type="component" value="Unassembled WGS sequence"/>
</dbReference>
<dbReference type="InterPro" id="IPR000727">
    <property type="entry name" value="T_SNARE_dom"/>
</dbReference>
<name>A0A4P9X013_9FUNG</name>
<reference evidence="4" key="1">
    <citation type="journal article" date="2018" name="Nat. Microbiol.">
        <title>Leveraging single-cell genomics to expand the fungal tree of life.</title>
        <authorList>
            <person name="Ahrendt S.R."/>
            <person name="Quandt C.A."/>
            <person name="Ciobanu D."/>
            <person name="Clum A."/>
            <person name="Salamov A."/>
            <person name="Andreopoulos B."/>
            <person name="Cheng J.F."/>
            <person name="Woyke T."/>
            <person name="Pelin A."/>
            <person name="Henrissat B."/>
            <person name="Reynolds N.K."/>
            <person name="Benny G.L."/>
            <person name="Smith M.E."/>
            <person name="James T.Y."/>
            <person name="Grigoriev I.V."/>
        </authorList>
    </citation>
    <scope>NUCLEOTIDE SEQUENCE [LARGE SCALE GENOMIC DNA]</scope>
    <source>
        <strain evidence="4">ATCC 52028</strain>
    </source>
</reference>
<dbReference type="PROSITE" id="PS50192">
    <property type="entry name" value="T_SNARE"/>
    <property type="match status" value="1"/>
</dbReference>
<dbReference type="SMART" id="SM00397">
    <property type="entry name" value="t_SNARE"/>
    <property type="match status" value="1"/>
</dbReference>
<sequence>MLLLESEAQGAQTAYSRQRAGGVDALETAVAELGQLYTHFTQLLAGQRDVVMRIDQDVFVAEANTRQAHSELLKYYTFVGSRRRGMLQVFVALLLVFFLMRLLL</sequence>
<accession>A0A4P9X013</accession>
<dbReference type="SUPFAM" id="SSF58038">
    <property type="entry name" value="SNARE fusion complex"/>
    <property type="match status" value="1"/>
</dbReference>
<dbReference type="STRING" id="1555241.A0A4P9X013"/>
<protein>
    <recommendedName>
        <fullName evidence="2">t-SNARE coiled-coil homology domain-containing protein</fullName>
    </recommendedName>
</protein>
<dbReference type="AlphaFoldDB" id="A0A4P9X013"/>
<keyword evidence="4" id="KW-1185">Reference proteome</keyword>
<keyword evidence="1" id="KW-0472">Membrane</keyword>
<proteinExistence type="predicted"/>
<dbReference type="Gene3D" id="1.20.5.110">
    <property type="match status" value="1"/>
</dbReference>
<keyword evidence="1" id="KW-1133">Transmembrane helix</keyword>
<dbReference type="EMBL" id="ML014323">
    <property type="protein sequence ID" value="RKO99071.1"/>
    <property type="molecule type" value="Genomic_DNA"/>
</dbReference>
<gene>
    <name evidence="3" type="ORF">CXG81DRAFT_15052</name>
</gene>
<feature type="domain" description="T-SNARE coiled-coil homology" evidence="2">
    <location>
        <begin position="13"/>
        <end position="75"/>
    </location>
</feature>
<evidence type="ECO:0000256" key="1">
    <source>
        <dbReference type="SAM" id="Phobius"/>
    </source>
</evidence>
<evidence type="ECO:0000259" key="2">
    <source>
        <dbReference type="PROSITE" id="PS50192"/>
    </source>
</evidence>
<feature type="transmembrane region" description="Helical" evidence="1">
    <location>
        <begin position="85"/>
        <end position="103"/>
    </location>
</feature>